<evidence type="ECO:0000256" key="1">
    <source>
        <dbReference type="SAM" id="MobiDB-lite"/>
    </source>
</evidence>
<keyword evidence="3" id="KW-1185">Reference proteome</keyword>
<comment type="caution">
    <text evidence="2">The sequence shown here is derived from an EMBL/GenBank/DDBJ whole genome shotgun (WGS) entry which is preliminary data.</text>
</comment>
<dbReference type="Proteomes" id="UP000824998">
    <property type="component" value="Unassembled WGS sequence"/>
</dbReference>
<proteinExistence type="predicted"/>
<evidence type="ECO:0000313" key="3">
    <source>
        <dbReference type="Proteomes" id="UP000824998"/>
    </source>
</evidence>
<feature type="region of interest" description="Disordered" evidence="1">
    <location>
        <begin position="413"/>
        <end position="454"/>
    </location>
</feature>
<sequence>MHLSTSIAARAYRQAGRRTGSFVVRRSSRRDSSIGRTRHASRALSWTGAANTARRASFTRPYDVGKPQRVRARTPGSETRLVVGAWREVKNHVPRSCWMSILAVDGRHDVEGGLASQGSAGQLRRPKPPILSNPLSVYPLVADGLASSLHAMDKIPTSWPPTFSRPNRPWCYAPSWASGLAVRPLPVAQPTPGLRWTSIERGRVGDISMPYRYITVWRDTFQTKTNGPPRAPYFVEPRGEDVTDPTFPDAGGGGSRASRWGRGMAWHGMAWRQARSGQAAHRNDASAAEPSLVVVNGDWPVLTVPSHRPHSRPMSMRGRGRRESPCEYLTTDSLLLCLRSHGTTRSSPGTRCPPPIPSNAGIDCGSRHRGRVEPQSLRVAALVETAAASSPSPLGSKSRSLLQTQDAKLAGTAQYKQKPDLETQTTDEAQHGTTCRRAPEAEAHPSRVRCRRRI</sequence>
<feature type="region of interest" description="Disordered" evidence="1">
    <location>
        <begin position="342"/>
        <end position="366"/>
    </location>
</feature>
<name>A0A9P8C9G2_9HELO</name>
<dbReference type="AlphaFoldDB" id="A0A9P8C9G2"/>
<accession>A0A9P8C9G2</accession>
<evidence type="ECO:0000313" key="2">
    <source>
        <dbReference type="EMBL" id="KAG9237091.1"/>
    </source>
</evidence>
<feature type="region of interest" description="Disordered" evidence="1">
    <location>
        <begin position="234"/>
        <end position="257"/>
    </location>
</feature>
<reference evidence="2" key="1">
    <citation type="journal article" date="2021" name="IMA Fungus">
        <title>Genomic characterization of three marine fungi, including Emericellopsis atlantica sp. nov. with signatures of a generalist lifestyle and marine biomass degradation.</title>
        <authorList>
            <person name="Hagestad O.C."/>
            <person name="Hou L."/>
            <person name="Andersen J.H."/>
            <person name="Hansen E.H."/>
            <person name="Altermark B."/>
            <person name="Li C."/>
            <person name="Kuhnert E."/>
            <person name="Cox R.J."/>
            <person name="Crous P.W."/>
            <person name="Spatafora J.W."/>
            <person name="Lail K."/>
            <person name="Amirebrahimi M."/>
            <person name="Lipzen A."/>
            <person name="Pangilinan J."/>
            <person name="Andreopoulos W."/>
            <person name="Hayes R.D."/>
            <person name="Ng V."/>
            <person name="Grigoriev I.V."/>
            <person name="Jackson S.A."/>
            <person name="Sutton T.D.S."/>
            <person name="Dobson A.D.W."/>
            <person name="Rama T."/>
        </authorList>
    </citation>
    <scope>NUCLEOTIDE SEQUENCE</scope>
    <source>
        <strain evidence="2">TRa018bII</strain>
    </source>
</reference>
<feature type="region of interest" description="Disordered" evidence="1">
    <location>
        <begin position="305"/>
        <end position="324"/>
    </location>
</feature>
<feature type="compositionally biased region" description="Polar residues" evidence="1">
    <location>
        <begin position="422"/>
        <end position="433"/>
    </location>
</feature>
<protein>
    <submittedName>
        <fullName evidence="2">Uncharacterized protein</fullName>
    </submittedName>
</protein>
<gene>
    <name evidence="2" type="ORF">BJ875DRAFT_438757</name>
</gene>
<dbReference type="EMBL" id="MU251393">
    <property type="protein sequence ID" value="KAG9237091.1"/>
    <property type="molecule type" value="Genomic_DNA"/>
</dbReference>
<organism evidence="2 3">
    <name type="scientific">Amylocarpus encephaloides</name>
    <dbReference type="NCBI Taxonomy" id="45428"/>
    <lineage>
        <taxon>Eukaryota</taxon>
        <taxon>Fungi</taxon>
        <taxon>Dikarya</taxon>
        <taxon>Ascomycota</taxon>
        <taxon>Pezizomycotina</taxon>
        <taxon>Leotiomycetes</taxon>
        <taxon>Helotiales</taxon>
        <taxon>Helotiales incertae sedis</taxon>
        <taxon>Amylocarpus</taxon>
    </lineage>
</organism>